<keyword evidence="4" id="KW-1185">Reference proteome</keyword>
<organism evidence="3 4">
    <name type="scientific">Halorubrum ezzemoulense</name>
    <name type="common">Halorubrum chaoviator</name>
    <dbReference type="NCBI Taxonomy" id="337243"/>
    <lineage>
        <taxon>Archaea</taxon>
        <taxon>Methanobacteriati</taxon>
        <taxon>Methanobacteriota</taxon>
        <taxon>Stenosarchaea group</taxon>
        <taxon>Halobacteria</taxon>
        <taxon>Halobacteriales</taxon>
        <taxon>Haloferacaceae</taxon>
        <taxon>Halorubrum</taxon>
    </lineage>
</organism>
<keyword evidence="2" id="KW-1133">Transmembrane helix</keyword>
<keyword evidence="2" id="KW-0472">Membrane</keyword>
<feature type="transmembrane region" description="Helical" evidence="2">
    <location>
        <begin position="527"/>
        <end position="549"/>
    </location>
</feature>
<evidence type="ECO:0000256" key="1">
    <source>
        <dbReference type="SAM" id="MobiDB-lite"/>
    </source>
</evidence>
<accession>A0ABT4Z730</accession>
<keyword evidence="2" id="KW-0812">Transmembrane</keyword>
<evidence type="ECO:0000256" key="2">
    <source>
        <dbReference type="SAM" id="Phobius"/>
    </source>
</evidence>
<name>A0ABT4Z730_HALEZ</name>
<protein>
    <submittedName>
        <fullName evidence="3">COG1361 S-layer family protein</fullName>
    </submittedName>
</protein>
<comment type="caution">
    <text evidence="3">The sequence shown here is derived from an EMBL/GenBank/DDBJ whole genome shotgun (WGS) entry which is preliminary data.</text>
</comment>
<sequence length="560" mass="60100">MKYTDGSKGQSKSRESILRSDTVRTLIVLSMVVLLSTAGVATTTIGTQAQSATGGDPDLEAYAPEPTLTPGNTETLTIQIANDATTRYDTPPERNRVTTARNVVVELDSSSAPLTVETAEHSVGSISENEPRSVPFTVDIPEDAEPGTYEVDVEMTYSYTSFRRSGGGENERTYTVTDTVEIEIDDAPQFRLTTVDDSGLQIGESGPLTIQIENIGGEPARNVALSLNSQSSMVGFNGQQSDVGRVDTLAPGEAAEITYETAVKSDASVRQYELDGTVQYTNPDGIDGRDTDLSTGIEPAAEQGFSLDIVDGTVRVDEETTIQVRVTNEGPRTANDVALDFAREYPTLRLLVGSVSAGTLEQGESATVRLPIAATRDAEAVEKSLDMRVQYRTDADEQRYDNDVSLVTAIAPRRDDFRVAASNATIGVDSSRLIKIEVTNNRNQTLTNIEASLGTSDPLDSDDDDGYIESLDPGESTTLVFELSATSDANPKGYAASIDFRYDDERGKSMMSETYQIPVQVEENDGLGVFSILPLVGVGLVGAGVTVYVRRQGDGLPWSA</sequence>
<dbReference type="RefSeq" id="WP_141212114.1">
    <property type="nucleotide sequence ID" value="NZ_JAQLTZ010000012.1"/>
</dbReference>
<reference evidence="3 4" key="1">
    <citation type="submission" date="2023-01" db="EMBL/GenBank/DDBJ databases">
        <title>Halorubrum ezzemoulense from Santa Pola, Spain.</title>
        <authorList>
            <person name="Feng Y."/>
            <person name="Louyakis A.S."/>
            <person name="Gogarten J.P."/>
        </authorList>
    </citation>
    <scope>NUCLEOTIDE SEQUENCE [LARGE SCALE GENOMIC DNA]</scope>
    <source>
        <strain evidence="3 4">AMM015</strain>
    </source>
</reference>
<dbReference type="InterPro" id="IPR013783">
    <property type="entry name" value="Ig-like_fold"/>
</dbReference>
<feature type="region of interest" description="Disordered" evidence="1">
    <location>
        <begin position="121"/>
        <end position="143"/>
    </location>
</feature>
<gene>
    <name evidence="3" type="ORF">PM085_17320</name>
</gene>
<evidence type="ECO:0000313" key="3">
    <source>
        <dbReference type="EMBL" id="MDB2293991.1"/>
    </source>
</evidence>
<proteinExistence type="predicted"/>
<dbReference type="EMBL" id="JAQLUK010000044">
    <property type="protein sequence ID" value="MDB2293991.1"/>
    <property type="molecule type" value="Genomic_DNA"/>
</dbReference>
<dbReference type="Proteomes" id="UP001210528">
    <property type="component" value="Unassembled WGS sequence"/>
</dbReference>
<dbReference type="PANTHER" id="PTHR35902:SF3">
    <property type="entry name" value="NPCBM-ASSOCIATED, NEW3 DOMAIN OF ALPHA-GALACTOSIDASE"/>
    <property type="match status" value="1"/>
</dbReference>
<dbReference type="Gene3D" id="2.60.40.10">
    <property type="entry name" value="Immunoglobulins"/>
    <property type="match status" value="2"/>
</dbReference>
<dbReference type="PANTHER" id="PTHR35902">
    <property type="entry name" value="S-LAYER DOMAIN-LIKE PROTEIN-RELATED"/>
    <property type="match status" value="1"/>
</dbReference>
<evidence type="ECO:0000313" key="4">
    <source>
        <dbReference type="Proteomes" id="UP001210528"/>
    </source>
</evidence>
<feature type="transmembrane region" description="Helical" evidence="2">
    <location>
        <begin position="21"/>
        <end position="41"/>
    </location>
</feature>